<dbReference type="RefSeq" id="WP_254084779.1">
    <property type="nucleotide sequence ID" value="NZ_JAHESE010000011.1"/>
</dbReference>
<comment type="caution">
    <text evidence="1">The sequence shown here is derived from an EMBL/GenBank/DDBJ whole genome shotgun (WGS) entry which is preliminary data.</text>
</comment>
<keyword evidence="2" id="KW-1185">Reference proteome</keyword>
<reference evidence="1 2" key="1">
    <citation type="submission" date="2021-05" db="EMBL/GenBank/DDBJ databases">
        <title>A Polyphasic approach of four new species of the genus Ohtaekwangia: Ohtaekwangia histidinii sp. nov., Ohtaekwangia cretensis sp. nov., Ohtaekwangia indiensis sp. nov., Ohtaekwangia reichenbachii sp. nov. from diverse environment.</title>
        <authorList>
            <person name="Octaviana S."/>
        </authorList>
    </citation>
    <scope>NUCLEOTIDE SEQUENCE [LARGE SCALE GENOMIC DNA]</scope>
    <source>
        <strain evidence="1 2">PWU5</strain>
    </source>
</reference>
<name>A0AAP2GU84_9BACT</name>
<proteinExistence type="predicted"/>
<evidence type="ECO:0000313" key="2">
    <source>
        <dbReference type="Proteomes" id="UP001319080"/>
    </source>
</evidence>
<accession>A0AAP2GU84</accession>
<sequence length="79" mass="8654">MAKKKTPENHGKLITKKELADIKRLVKEGTPSVSIAKKVGRTLGSLRKIAFDNTISLRVKKAAKKTAKKAVKKTAKKAK</sequence>
<organism evidence="1 2">
    <name type="scientific">Dawidia cretensis</name>
    <dbReference type="NCBI Taxonomy" id="2782350"/>
    <lineage>
        <taxon>Bacteria</taxon>
        <taxon>Pseudomonadati</taxon>
        <taxon>Bacteroidota</taxon>
        <taxon>Cytophagia</taxon>
        <taxon>Cytophagales</taxon>
        <taxon>Chryseotaleaceae</taxon>
        <taxon>Dawidia</taxon>
    </lineage>
</organism>
<dbReference type="Proteomes" id="UP001319080">
    <property type="component" value="Unassembled WGS sequence"/>
</dbReference>
<evidence type="ECO:0000313" key="1">
    <source>
        <dbReference type="EMBL" id="MBT1709198.1"/>
    </source>
</evidence>
<dbReference type="AlphaFoldDB" id="A0AAP2GU84"/>
<protein>
    <submittedName>
        <fullName evidence="1">Uncharacterized protein</fullName>
    </submittedName>
</protein>
<gene>
    <name evidence="1" type="ORF">KK062_13230</name>
</gene>
<dbReference type="EMBL" id="JAHESE010000011">
    <property type="protein sequence ID" value="MBT1709198.1"/>
    <property type="molecule type" value="Genomic_DNA"/>
</dbReference>